<dbReference type="AlphaFoldDB" id="A0A917A728"/>
<dbReference type="InterPro" id="IPR022472">
    <property type="entry name" value="VPLPA-CTERM"/>
</dbReference>
<organism evidence="3 4">
    <name type="scientific">Primorskyibacter flagellatus</name>
    <dbReference type="NCBI Taxonomy" id="1387277"/>
    <lineage>
        <taxon>Bacteria</taxon>
        <taxon>Pseudomonadati</taxon>
        <taxon>Pseudomonadota</taxon>
        <taxon>Alphaproteobacteria</taxon>
        <taxon>Rhodobacterales</taxon>
        <taxon>Roseobacteraceae</taxon>
        <taxon>Primorskyibacter</taxon>
    </lineage>
</organism>
<evidence type="ECO:0000256" key="2">
    <source>
        <dbReference type="SAM" id="SignalP"/>
    </source>
</evidence>
<evidence type="ECO:0000256" key="1">
    <source>
        <dbReference type="SAM" id="Phobius"/>
    </source>
</evidence>
<evidence type="ECO:0000313" key="3">
    <source>
        <dbReference type="EMBL" id="GGE32295.1"/>
    </source>
</evidence>
<keyword evidence="2" id="KW-0732">Signal</keyword>
<feature type="chain" id="PRO_5036811542" description="VPLPA-CTERM protein sorting domain-containing protein" evidence="2">
    <location>
        <begin position="20"/>
        <end position="221"/>
    </location>
</feature>
<protein>
    <recommendedName>
        <fullName evidence="5">VPLPA-CTERM protein sorting domain-containing protein</fullName>
    </recommendedName>
</protein>
<evidence type="ECO:0008006" key="5">
    <source>
        <dbReference type="Google" id="ProtNLM"/>
    </source>
</evidence>
<comment type="caution">
    <text evidence="3">The sequence shown here is derived from an EMBL/GenBank/DDBJ whole genome shotgun (WGS) entry which is preliminary data.</text>
</comment>
<gene>
    <name evidence="3" type="ORF">GCM10011360_20220</name>
</gene>
<keyword evidence="1" id="KW-0812">Transmembrane</keyword>
<feature type="signal peptide" evidence="2">
    <location>
        <begin position="1"/>
        <end position="19"/>
    </location>
</feature>
<accession>A0A917A728</accession>
<sequence length="221" mass="22294">MKTYVLAACAALLPIAATAAPVALSYTGTVSSINEADNSPLISYGPYAIGDSVAGDIMLDVTAGVASVTSFSLTVNGNLFTAGSATADVRDNVAAGSSAPERDTFRVTGTSITGPSAFGTDAPVVMQFAIGGTDTSVLSDETFPTAAQLFALFAADTVGGDLNYLSFDDASPTGYPDVRFTLDTFLVNGESSAPAVPLPAGLPLILAGVGSLALLRRRAKV</sequence>
<dbReference type="NCBIfam" id="TIGR03370">
    <property type="entry name" value="VPLPA-CTERM"/>
    <property type="match status" value="1"/>
</dbReference>
<reference evidence="4" key="1">
    <citation type="journal article" date="2019" name="Int. J. Syst. Evol. Microbiol.">
        <title>The Global Catalogue of Microorganisms (GCM) 10K type strain sequencing project: providing services to taxonomists for standard genome sequencing and annotation.</title>
        <authorList>
            <consortium name="The Broad Institute Genomics Platform"/>
            <consortium name="The Broad Institute Genome Sequencing Center for Infectious Disease"/>
            <person name="Wu L."/>
            <person name="Ma J."/>
        </authorList>
    </citation>
    <scope>NUCLEOTIDE SEQUENCE [LARGE SCALE GENOMIC DNA]</scope>
    <source>
        <strain evidence="4">CGMCC 1.12664</strain>
    </source>
</reference>
<dbReference type="Proteomes" id="UP000612855">
    <property type="component" value="Unassembled WGS sequence"/>
</dbReference>
<keyword evidence="1" id="KW-0472">Membrane</keyword>
<dbReference type="EMBL" id="BMFJ01000001">
    <property type="protein sequence ID" value="GGE32295.1"/>
    <property type="molecule type" value="Genomic_DNA"/>
</dbReference>
<feature type="transmembrane region" description="Helical" evidence="1">
    <location>
        <begin position="196"/>
        <end position="215"/>
    </location>
</feature>
<proteinExistence type="predicted"/>
<keyword evidence="4" id="KW-1185">Reference proteome</keyword>
<name>A0A917A728_9RHOB</name>
<keyword evidence="1" id="KW-1133">Transmembrane helix</keyword>
<evidence type="ECO:0000313" key="4">
    <source>
        <dbReference type="Proteomes" id="UP000612855"/>
    </source>
</evidence>
<dbReference type="RefSeq" id="WP_188477572.1">
    <property type="nucleotide sequence ID" value="NZ_BMFJ01000001.1"/>
</dbReference>